<feature type="region of interest" description="Disordered" evidence="1">
    <location>
        <begin position="167"/>
        <end position="192"/>
    </location>
</feature>
<gene>
    <name evidence="2" type="ORF">HP467_10340</name>
</gene>
<reference evidence="2 3" key="1">
    <citation type="submission" date="2020-05" db="EMBL/GenBank/DDBJ databases">
        <title>Genome Sequencing of Type Strains.</title>
        <authorList>
            <person name="Lemaire J.F."/>
            <person name="Inderbitzin P."/>
            <person name="Gregorio O.A."/>
            <person name="Collins S.B."/>
            <person name="Wespe N."/>
            <person name="Knight-Connoni V."/>
        </authorList>
    </citation>
    <scope>NUCLEOTIDE SEQUENCE [LARGE SCALE GENOMIC DNA]</scope>
    <source>
        <strain evidence="2 3">DSM 20512</strain>
    </source>
</reference>
<sequence length="192" mass="20856">MTKTPGPPAAADGHPQLGSVHKNGDRRFGVSGLLASVYASRGAPQASNLYRSTVTEHVRAVRVGDALSVRWDGSHWWASSPAGAVGRLSWSKSLREETAYAPGGPSPFDFNDGTLHVQSVTITADGEVVNCGGYFVPDDYVPSDWPMTPMPDPAERELTVTVRFPVPLEPHPTEESAAPPRRRRWLDRLMGR</sequence>
<name>A0A850DT36_9MICO</name>
<evidence type="ECO:0000256" key="1">
    <source>
        <dbReference type="SAM" id="MobiDB-lite"/>
    </source>
</evidence>
<dbReference type="Proteomes" id="UP000539146">
    <property type="component" value="Unassembled WGS sequence"/>
</dbReference>
<evidence type="ECO:0000313" key="2">
    <source>
        <dbReference type="EMBL" id="NUU28504.1"/>
    </source>
</evidence>
<dbReference type="EMBL" id="JABMCG010000105">
    <property type="protein sequence ID" value="NUU28504.1"/>
    <property type="molecule type" value="Genomic_DNA"/>
</dbReference>
<accession>A0A850DT36</accession>
<feature type="region of interest" description="Disordered" evidence="1">
    <location>
        <begin position="1"/>
        <end position="23"/>
    </location>
</feature>
<dbReference type="AlphaFoldDB" id="A0A850DT36"/>
<protein>
    <submittedName>
        <fullName evidence="2">Uncharacterized protein</fullName>
    </submittedName>
</protein>
<dbReference type="RefSeq" id="WP_175326141.1">
    <property type="nucleotide sequence ID" value="NZ_BAAAWP010000001.1"/>
</dbReference>
<comment type="caution">
    <text evidence="2">The sequence shown here is derived from an EMBL/GenBank/DDBJ whole genome shotgun (WGS) entry which is preliminary data.</text>
</comment>
<proteinExistence type="predicted"/>
<evidence type="ECO:0000313" key="3">
    <source>
        <dbReference type="Proteomes" id="UP000539146"/>
    </source>
</evidence>
<organism evidence="2 3">
    <name type="scientific">Curtobacterium citreum</name>
    <dbReference type="NCBI Taxonomy" id="2036"/>
    <lineage>
        <taxon>Bacteria</taxon>
        <taxon>Bacillati</taxon>
        <taxon>Actinomycetota</taxon>
        <taxon>Actinomycetes</taxon>
        <taxon>Micrococcales</taxon>
        <taxon>Microbacteriaceae</taxon>
        <taxon>Curtobacterium</taxon>
    </lineage>
</organism>